<dbReference type="GO" id="GO:0016020">
    <property type="term" value="C:membrane"/>
    <property type="evidence" value="ECO:0007669"/>
    <property type="project" value="UniProtKB-SubCell"/>
</dbReference>
<feature type="transmembrane region" description="Helical" evidence="5">
    <location>
        <begin position="42"/>
        <end position="60"/>
    </location>
</feature>
<evidence type="ECO:0000313" key="7">
    <source>
        <dbReference type="Proteomes" id="UP000177171"/>
    </source>
</evidence>
<comment type="caution">
    <text evidence="6">The sequence shown here is derived from an EMBL/GenBank/DDBJ whole genome shotgun (WGS) entry which is preliminary data.</text>
</comment>
<comment type="subcellular location">
    <subcellularLocation>
        <location evidence="1">Membrane</location>
        <topology evidence="1">Multi-pass membrane protein</topology>
    </subcellularLocation>
</comment>
<protein>
    <recommendedName>
        <fullName evidence="8">MFS transporter</fullName>
    </recommendedName>
</protein>
<dbReference type="EMBL" id="MHQY01000013">
    <property type="protein sequence ID" value="OHA14115.1"/>
    <property type="molecule type" value="Genomic_DNA"/>
</dbReference>
<keyword evidence="2 5" id="KW-0812">Transmembrane</keyword>
<organism evidence="6 7">
    <name type="scientific">Candidatus Sungbacteria bacterium RIFCSPLOWO2_12_FULL_41_11</name>
    <dbReference type="NCBI Taxonomy" id="1802286"/>
    <lineage>
        <taxon>Bacteria</taxon>
        <taxon>Candidatus Sungiibacteriota</taxon>
    </lineage>
</organism>
<dbReference type="Proteomes" id="UP000177171">
    <property type="component" value="Unassembled WGS sequence"/>
</dbReference>
<evidence type="ECO:0008006" key="8">
    <source>
        <dbReference type="Google" id="ProtNLM"/>
    </source>
</evidence>
<keyword evidence="4 5" id="KW-0472">Membrane</keyword>
<sequence>MTREEFAARIHWSWIIWFLGIVNIVAVLPQFAQLWLTRKTEGLSLTMFTLIFLVQVAYSLQGFFRRDAMLMWTVGLAGILSLATIFSALFMRYFN</sequence>
<reference evidence="6 7" key="1">
    <citation type="journal article" date="2016" name="Nat. Commun.">
        <title>Thousands of microbial genomes shed light on interconnected biogeochemical processes in an aquifer system.</title>
        <authorList>
            <person name="Anantharaman K."/>
            <person name="Brown C.T."/>
            <person name="Hug L.A."/>
            <person name="Sharon I."/>
            <person name="Castelle C.J."/>
            <person name="Probst A.J."/>
            <person name="Thomas B.C."/>
            <person name="Singh A."/>
            <person name="Wilkins M.J."/>
            <person name="Karaoz U."/>
            <person name="Brodie E.L."/>
            <person name="Williams K.H."/>
            <person name="Hubbard S.S."/>
            <person name="Banfield J.F."/>
        </authorList>
    </citation>
    <scope>NUCLEOTIDE SEQUENCE [LARGE SCALE GENOMIC DNA]</scope>
</reference>
<dbReference type="Pfam" id="PF04193">
    <property type="entry name" value="PQ-loop"/>
    <property type="match status" value="1"/>
</dbReference>
<name>A0A1G2LR49_9BACT</name>
<dbReference type="AlphaFoldDB" id="A0A1G2LR49"/>
<feature type="transmembrane region" description="Helical" evidence="5">
    <location>
        <begin position="12"/>
        <end position="36"/>
    </location>
</feature>
<gene>
    <name evidence="6" type="ORF">A3G49_02645</name>
</gene>
<evidence type="ECO:0000256" key="5">
    <source>
        <dbReference type="SAM" id="Phobius"/>
    </source>
</evidence>
<evidence type="ECO:0000313" key="6">
    <source>
        <dbReference type="EMBL" id="OHA14115.1"/>
    </source>
</evidence>
<accession>A0A1G2LR49</accession>
<evidence type="ECO:0000256" key="2">
    <source>
        <dbReference type="ARBA" id="ARBA00022692"/>
    </source>
</evidence>
<feature type="transmembrane region" description="Helical" evidence="5">
    <location>
        <begin position="72"/>
        <end position="94"/>
    </location>
</feature>
<dbReference type="InterPro" id="IPR006603">
    <property type="entry name" value="PQ-loop_rpt"/>
</dbReference>
<dbReference type="Gene3D" id="1.20.1280.290">
    <property type="match status" value="1"/>
</dbReference>
<evidence type="ECO:0000256" key="1">
    <source>
        <dbReference type="ARBA" id="ARBA00004141"/>
    </source>
</evidence>
<evidence type="ECO:0000256" key="3">
    <source>
        <dbReference type="ARBA" id="ARBA00022989"/>
    </source>
</evidence>
<proteinExistence type="predicted"/>
<keyword evidence="3 5" id="KW-1133">Transmembrane helix</keyword>
<evidence type="ECO:0000256" key="4">
    <source>
        <dbReference type="ARBA" id="ARBA00023136"/>
    </source>
</evidence>